<sequence>MDRCFAKKLGIKMIPLHSPLCVHALDGGPVGLEANKDYSVPVEYQDLAEAFSPMKATQLPPHCEWDCSKTLREGCTTVQNLPILPGGGAMHQGGFGPGFHSPLQFISPSASIFSVKKKDSRLRPCVDYRGLNELWIRRHYIQSILINSSFFDQHVHDIRAVLHTLLHNQLYCKLEKCEFHHREVSFLGCIVLEGPMRMQPCQVEAVTRMAETLDVPGATTVPGDANFCFIRSFGTLARPLTDLLQGQAKQLKWNSEAEKVFEDLKNTFSNALVLHQPEPTKPFVVEVDTLDVGVGAMPSQQTRKEGKLSTVAYFSCKLRLSERNCRITESDRELHPHTAELSSHGHRTYRVPMRSSIIERTLLVAGDT</sequence>
<dbReference type="EMBL" id="JAROKS010000013">
    <property type="protein sequence ID" value="KAK1797718.1"/>
    <property type="molecule type" value="Genomic_DNA"/>
</dbReference>
<dbReference type="PANTHER" id="PTHR33064">
    <property type="entry name" value="POL PROTEIN"/>
    <property type="match status" value="1"/>
</dbReference>
<evidence type="ECO:0000259" key="1">
    <source>
        <dbReference type="Pfam" id="PF17919"/>
    </source>
</evidence>
<proteinExistence type="predicted"/>
<evidence type="ECO:0000313" key="2">
    <source>
        <dbReference type="EMBL" id="KAK1797718.1"/>
    </source>
</evidence>
<dbReference type="Pfam" id="PF17919">
    <property type="entry name" value="RT_RNaseH_2"/>
    <property type="match status" value="1"/>
</dbReference>
<accession>A0AAD9DYJ8</accession>
<dbReference type="InterPro" id="IPR051320">
    <property type="entry name" value="Viral_Replic_Matur_Polypro"/>
</dbReference>
<name>A0AAD9DYJ8_9TELE</name>
<keyword evidence="3" id="KW-1185">Reference proteome</keyword>
<feature type="domain" description="Reverse transcriptase/retrotransposon-derived protein RNase H-like" evidence="1">
    <location>
        <begin position="253"/>
        <end position="329"/>
    </location>
</feature>
<gene>
    <name evidence="2" type="ORF">P4O66_008085</name>
</gene>
<dbReference type="Gene3D" id="3.30.70.270">
    <property type="match status" value="2"/>
</dbReference>
<dbReference type="SUPFAM" id="SSF56672">
    <property type="entry name" value="DNA/RNA polymerases"/>
    <property type="match status" value="1"/>
</dbReference>
<dbReference type="AlphaFoldDB" id="A0AAD9DYJ8"/>
<dbReference type="Proteomes" id="UP001239994">
    <property type="component" value="Unassembled WGS sequence"/>
</dbReference>
<dbReference type="InterPro" id="IPR043502">
    <property type="entry name" value="DNA/RNA_pol_sf"/>
</dbReference>
<protein>
    <recommendedName>
        <fullName evidence="1">Reverse transcriptase/retrotransposon-derived protein RNase H-like domain-containing protein</fullName>
    </recommendedName>
</protein>
<dbReference type="PANTHER" id="PTHR33064:SF37">
    <property type="entry name" value="RIBONUCLEASE H"/>
    <property type="match status" value="1"/>
</dbReference>
<organism evidence="2 3">
    <name type="scientific">Electrophorus voltai</name>
    <dbReference type="NCBI Taxonomy" id="2609070"/>
    <lineage>
        <taxon>Eukaryota</taxon>
        <taxon>Metazoa</taxon>
        <taxon>Chordata</taxon>
        <taxon>Craniata</taxon>
        <taxon>Vertebrata</taxon>
        <taxon>Euteleostomi</taxon>
        <taxon>Actinopterygii</taxon>
        <taxon>Neopterygii</taxon>
        <taxon>Teleostei</taxon>
        <taxon>Ostariophysi</taxon>
        <taxon>Gymnotiformes</taxon>
        <taxon>Gymnotoidei</taxon>
        <taxon>Gymnotidae</taxon>
        <taxon>Electrophorus</taxon>
    </lineage>
</organism>
<dbReference type="InterPro" id="IPR041577">
    <property type="entry name" value="RT_RNaseH_2"/>
</dbReference>
<reference evidence="2" key="1">
    <citation type="submission" date="2023-03" db="EMBL/GenBank/DDBJ databases">
        <title>Electrophorus voltai genome.</title>
        <authorList>
            <person name="Bian C."/>
        </authorList>
    </citation>
    <scope>NUCLEOTIDE SEQUENCE</scope>
    <source>
        <strain evidence="2">CB-2022</strain>
        <tissue evidence="2">Muscle</tissue>
    </source>
</reference>
<dbReference type="InterPro" id="IPR043128">
    <property type="entry name" value="Rev_trsase/Diguanyl_cyclase"/>
</dbReference>
<comment type="caution">
    <text evidence="2">The sequence shown here is derived from an EMBL/GenBank/DDBJ whole genome shotgun (WGS) entry which is preliminary data.</text>
</comment>
<evidence type="ECO:0000313" key="3">
    <source>
        <dbReference type="Proteomes" id="UP001239994"/>
    </source>
</evidence>